<dbReference type="PROSITE" id="PS01124">
    <property type="entry name" value="HTH_ARAC_FAMILY_2"/>
    <property type="match status" value="1"/>
</dbReference>
<evidence type="ECO:0000313" key="5">
    <source>
        <dbReference type="EMBL" id="MDN7527459.1"/>
    </source>
</evidence>
<keyword evidence="2" id="KW-0804">Transcription</keyword>
<dbReference type="Pfam" id="PF12833">
    <property type="entry name" value="HTH_18"/>
    <property type="match status" value="1"/>
</dbReference>
<reference evidence="5" key="1">
    <citation type="submission" date="2023-07" db="EMBL/GenBank/DDBJ databases">
        <title>A collection of bacterial strains from the Burkholderia cepacia Research Laboratory and Repository.</title>
        <authorList>
            <person name="Lipuma J."/>
            <person name="Spilker T."/>
            <person name="Caverly L."/>
        </authorList>
    </citation>
    <scope>NUCLEOTIDE SEQUENCE</scope>
    <source>
        <strain evidence="5">AU45194</strain>
    </source>
</reference>
<dbReference type="PANTHER" id="PTHR43436">
    <property type="entry name" value="ARAC-FAMILY TRANSCRIPTIONAL REGULATOR"/>
    <property type="match status" value="1"/>
</dbReference>
<gene>
    <name evidence="5" type="ORF">QZM70_31400</name>
</gene>
<sequence>MACPILRLFCLNFRICALHTLHRRATRPPTMQVRMIGLISDRFRQSRALDSPYDVSAVPCASTGDRSRTHCIAHSANRLPNMEIDARTPPQPRTPPDHDARSPARLATARLAALIAAYAPHDGMFDLPLRGMRVARASAPSPQWNHGVHHACLSLVGQGAKSIRVGDATYGIDESRMLVAIADLPVTGRVTRANPAEPFLYAQLELDPRRIAALTPVVFPHGLPKAVDYGALDTLDATPEIVDAVARLMQLIAQPDDLDLLAPLIVDEILIRLLRGPSGARVAQIGDAGSTTQRISRAVAWIRDHYLDPMAVDALARQVEMSPSTFHHHFRAVTSMSPLQCQKVLRLQEARRLMCLSAMDARQACRSVGYVSASQFSREYARLFGDAPGRDVARLRGEAVPLSRVAP</sequence>
<dbReference type="PANTHER" id="PTHR43436:SF1">
    <property type="entry name" value="TRANSCRIPTIONAL REGULATORY PROTEIN"/>
    <property type="match status" value="1"/>
</dbReference>
<dbReference type="InterPro" id="IPR009057">
    <property type="entry name" value="Homeodomain-like_sf"/>
</dbReference>
<evidence type="ECO:0000256" key="2">
    <source>
        <dbReference type="ARBA" id="ARBA00023163"/>
    </source>
</evidence>
<dbReference type="Gene3D" id="1.10.10.60">
    <property type="entry name" value="Homeodomain-like"/>
    <property type="match status" value="2"/>
</dbReference>
<dbReference type="InterPro" id="IPR018060">
    <property type="entry name" value="HTH_AraC"/>
</dbReference>
<dbReference type="Pfam" id="PF06719">
    <property type="entry name" value="AraC_N"/>
    <property type="match status" value="1"/>
</dbReference>
<feature type="region of interest" description="Disordered" evidence="3">
    <location>
        <begin position="82"/>
        <end position="101"/>
    </location>
</feature>
<evidence type="ECO:0000256" key="1">
    <source>
        <dbReference type="ARBA" id="ARBA00023015"/>
    </source>
</evidence>
<keyword evidence="6" id="KW-1185">Reference proteome</keyword>
<dbReference type="Proteomes" id="UP001172217">
    <property type="component" value="Unassembled WGS sequence"/>
</dbReference>
<dbReference type="InterPro" id="IPR009594">
    <property type="entry name" value="Tscrpt_reg_HTH_AraC_N"/>
</dbReference>
<organism evidence="5 6">
    <name type="scientific">Burkholderia orbicola</name>
    <dbReference type="NCBI Taxonomy" id="2978683"/>
    <lineage>
        <taxon>Bacteria</taxon>
        <taxon>Pseudomonadati</taxon>
        <taxon>Pseudomonadota</taxon>
        <taxon>Betaproteobacteria</taxon>
        <taxon>Burkholderiales</taxon>
        <taxon>Burkholderiaceae</taxon>
        <taxon>Burkholderia</taxon>
        <taxon>Burkholderia cepacia complex</taxon>
    </lineage>
</organism>
<protein>
    <submittedName>
        <fullName evidence="5">AraC family transcriptional regulator</fullName>
    </submittedName>
</protein>
<name>A0ABT8P0U3_9BURK</name>
<dbReference type="SMART" id="SM00342">
    <property type="entry name" value="HTH_ARAC"/>
    <property type="match status" value="1"/>
</dbReference>
<proteinExistence type="predicted"/>
<evidence type="ECO:0000256" key="3">
    <source>
        <dbReference type="SAM" id="MobiDB-lite"/>
    </source>
</evidence>
<accession>A0ABT8P0U3</accession>
<evidence type="ECO:0000259" key="4">
    <source>
        <dbReference type="PROSITE" id="PS01124"/>
    </source>
</evidence>
<keyword evidence="1" id="KW-0805">Transcription regulation</keyword>
<dbReference type="EMBL" id="JAUJQL010000021">
    <property type="protein sequence ID" value="MDN7527459.1"/>
    <property type="molecule type" value="Genomic_DNA"/>
</dbReference>
<evidence type="ECO:0000313" key="6">
    <source>
        <dbReference type="Proteomes" id="UP001172217"/>
    </source>
</evidence>
<feature type="domain" description="HTH araC/xylS-type" evidence="4">
    <location>
        <begin position="296"/>
        <end position="394"/>
    </location>
</feature>
<comment type="caution">
    <text evidence="5">The sequence shown here is derived from an EMBL/GenBank/DDBJ whole genome shotgun (WGS) entry which is preliminary data.</text>
</comment>
<dbReference type="SUPFAM" id="SSF46689">
    <property type="entry name" value="Homeodomain-like"/>
    <property type="match status" value="2"/>
</dbReference>